<protein>
    <submittedName>
        <fullName evidence="2">Uncharacterized protein</fullName>
    </submittedName>
</protein>
<evidence type="ECO:0000313" key="2">
    <source>
        <dbReference type="EMBL" id="OJZ79940.1"/>
    </source>
</evidence>
<keyword evidence="1" id="KW-0472">Membrane</keyword>
<evidence type="ECO:0000256" key="1">
    <source>
        <dbReference type="SAM" id="Phobius"/>
    </source>
</evidence>
<dbReference type="Proteomes" id="UP000184063">
    <property type="component" value="Unassembled WGS sequence"/>
</dbReference>
<name>A0A1M3SZK3_ASPLC</name>
<gene>
    <name evidence="2" type="ORF">ASPFODRAFT_54278</name>
</gene>
<proteinExistence type="predicted"/>
<feature type="transmembrane region" description="Helical" evidence="1">
    <location>
        <begin position="6"/>
        <end position="30"/>
    </location>
</feature>
<reference evidence="3" key="1">
    <citation type="journal article" date="2017" name="Genome Biol.">
        <title>Comparative genomics reveals high biological diversity and specific adaptations in the industrially and medically important fungal genus Aspergillus.</title>
        <authorList>
            <person name="de Vries R.P."/>
            <person name="Riley R."/>
            <person name="Wiebenga A."/>
            <person name="Aguilar-Osorio G."/>
            <person name="Amillis S."/>
            <person name="Uchima C.A."/>
            <person name="Anderluh G."/>
            <person name="Asadollahi M."/>
            <person name="Askin M."/>
            <person name="Barry K."/>
            <person name="Battaglia E."/>
            <person name="Bayram O."/>
            <person name="Benocci T."/>
            <person name="Braus-Stromeyer S.A."/>
            <person name="Caldana C."/>
            <person name="Canovas D."/>
            <person name="Cerqueira G.C."/>
            <person name="Chen F."/>
            <person name="Chen W."/>
            <person name="Choi C."/>
            <person name="Clum A."/>
            <person name="Dos Santos R.A."/>
            <person name="Damasio A.R."/>
            <person name="Diallinas G."/>
            <person name="Emri T."/>
            <person name="Fekete E."/>
            <person name="Flipphi M."/>
            <person name="Freyberg S."/>
            <person name="Gallo A."/>
            <person name="Gournas C."/>
            <person name="Habgood R."/>
            <person name="Hainaut M."/>
            <person name="Harispe M.L."/>
            <person name="Henrissat B."/>
            <person name="Hilden K.S."/>
            <person name="Hope R."/>
            <person name="Hossain A."/>
            <person name="Karabika E."/>
            <person name="Karaffa L."/>
            <person name="Karanyi Z."/>
            <person name="Krasevec N."/>
            <person name="Kuo A."/>
            <person name="Kusch H."/>
            <person name="LaButti K."/>
            <person name="Lagendijk E.L."/>
            <person name="Lapidus A."/>
            <person name="Levasseur A."/>
            <person name="Lindquist E."/>
            <person name="Lipzen A."/>
            <person name="Logrieco A.F."/>
            <person name="MacCabe A."/>
            <person name="Maekelae M.R."/>
            <person name="Malavazi I."/>
            <person name="Melin P."/>
            <person name="Meyer V."/>
            <person name="Mielnichuk N."/>
            <person name="Miskei M."/>
            <person name="Molnar A.P."/>
            <person name="Mule G."/>
            <person name="Ngan C.Y."/>
            <person name="Orejas M."/>
            <person name="Orosz E."/>
            <person name="Ouedraogo J.P."/>
            <person name="Overkamp K.M."/>
            <person name="Park H.-S."/>
            <person name="Perrone G."/>
            <person name="Piumi F."/>
            <person name="Punt P.J."/>
            <person name="Ram A.F."/>
            <person name="Ramon A."/>
            <person name="Rauscher S."/>
            <person name="Record E."/>
            <person name="Riano-Pachon D.M."/>
            <person name="Robert V."/>
            <person name="Roehrig J."/>
            <person name="Ruller R."/>
            <person name="Salamov A."/>
            <person name="Salih N.S."/>
            <person name="Samson R.A."/>
            <person name="Sandor E."/>
            <person name="Sanguinetti M."/>
            <person name="Schuetze T."/>
            <person name="Sepcic K."/>
            <person name="Shelest E."/>
            <person name="Sherlock G."/>
            <person name="Sophianopoulou V."/>
            <person name="Squina F.M."/>
            <person name="Sun H."/>
            <person name="Susca A."/>
            <person name="Todd R.B."/>
            <person name="Tsang A."/>
            <person name="Unkles S.E."/>
            <person name="van de Wiele N."/>
            <person name="van Rossen-Uffink D."/>
            <person name="Oliveira J.V."/>
            <person name="Vesth T.C."/>
            <person name="Visser J."/>
            <person name="Yu J.-H."/>
            <person name="Zhou M."/>
            <person name="Andersen M.R."/>
            <person name="Archer D.B."/>
            <person name="Baker S.E."/>
            <person name="Benoit I."/>
            <person name="Brakhage A.A."/>
            <person name="Braus G.H."/>
            <person name="Fischer R."/>
            <person name="Frisvad J.C."/>
            <person name="Goldman G.H."/>
            <person name="Houbraken J."/>
            <person name="Oakley B."/>
            <person name="Pocsi I."/>
            <person name="Scazzocchio C."/>
            <person name="Seiboth B."/>
            <person name="vanKuyk P.A."/>
            <person name="Wortman J."/>
            <person name="Dyer P.S."/>
            <person name="Grigoriev I.V."/>
        </authorList>
    </citation>
    <scope>NUCLEOTIDE SEQUENCE [LARGE SCALE GENOMIC DNA]</scope>
    <source>
        <strain evidence="3">CBS 106.47</strain>
    </source>
</reference>
<dbReference type="AlphaFoldDB" id="A0A1M3SZK3"/>
<keyword evidence="1" id="KW-0812">Transmembrane</keyword>
<sequence>MDKSPGLLVLMYAITTFHGLPFVNFCCFIGDHKQLRNLPSDGTKVRSVCIQRFERLRFSNLLRDKLPLTLLHWRNFDSLKPTLTQ</sequence>
<evidence type="ECO:0000313" key="3">
    <source>
        <dbReference type="Proteomes" id="UP000184063"/>
    </source>
</evidence>
<keyword evidence="1" id="KW-1133">Transmembrane helix</keyword>
<accession>A0A1M3SZK3</accession>
<dbReference type="VEuPathDB" id="FungiDB:ASPFODRAFT_54278"/>
<organism evidence="2 3">
    <name type="scientific">Aspergillus luchuensis (strain CBS 106.47)</name>
    <dbReference type="NCBI Taxonomy" id="1137211"/>
    <lineage>
        <taxon>Eukaryota</taxon>
        <taxon>Fungi</taxon>
        <taxon>Dikarya</taxon>
        <taxon>Ascomycota</taxon>
        <taxon>Pezizomycotina</taxon>
        <taxon>Eurotiomycetes</taxon>
        <taxon>Eurotiomycetidae</taxon>
        <taxon>Eurotiales</taxon>
        <taxon>Aspergillaceae</taxon>
        <taxon>Aspergillus</taxon>
        <taxon>Aspergillus subgen. Circumdati</taxon>
    </lineage>
</organism>
<dbReference type="EMBL" id="KV878265">
    <property type="protein sequence ID" value="OJZ79940.1"/>
    <property type="molecule type" value="Genomic_DNA"/>
</dbReference>